<feature type="transmembrane region" description="Helical" evidence="2">
    <location>
        <begin position="285"/>
        <end position="303"/>
    </location>
</feature>
<feature type="region of interest" description="Disordered" evidence="1">
    <location>
        <begin position="36"/>
        <end position="56"/>
    </location>
</feature>
<feature type="region of interest" description="Disordered" evidence="1">
    <location>
        <begin position="560"/>
        <end position="587"/>
    </location>
</feature>
<evidence type="ECO:0000313" key="4">
    <source>
        <dbReference type="Proteomes" id="UP000051952"/>
    </source>
</evidence>
<accession>A0A0S4JLR3</accession>
<keyword evidence="2" id="KW-0472">Membrane</keyword>
<keyword evidence="4" id="KW-1185">Reference proteome</keyword>
<feature type="transmembrane region" description="Helical" evidence="2">
    <location>
        <begin position="6"/>
        <end position="27"/>
    </location>
</feature>
<feature type="compositionally biased region" description="Pro residues" evidence="1">
    <location>
        <begin position="617"/>
        <end position="628"/>
    </location>
</feature>
<sequence>MVLGNMGIVLAAFGLHLFVAMIVSVVAPYHHDDDTSSESQTIQVHTTNSTADSSQQQHVAVVTAGGGSTTTSRRHMRRVHAFTMTRFPHFTFIMAQMCVQGVQMGGWQLIFDAINGRPEKFSSFGTRTSLAANSVACALLGVVGLMCSVVPTICAVKLRGFLLTGSRDDASLHHRQQAGEKLAGYSDLSPPPPSAITDIAEEDIDAHSSSSSSSTSHAWAYIGQWLGIDAPVMLVPLRLMPESAKCFVVLLKHAGPTHVWHPPEYLKRFGTVFNAFSRVRVLGPWLLAENWFVSLLVTLVSSADPPSAQFIVCNGLMFFCALILLLHLIAVMWLKPFRLPYKNPLKAVCIFFLSVGCALSAPVLADYSAVQSAQAVNDMLQAIAVMTLGVYEIMIMVAVERSRVPDDDESLKEAAASSLNALPLSEVRERSLNLSDVIKSGRSNNNRRVVVDDSEFDDEEEMLRIAASISLHQHQHQLNDNEGGGVSPPSSLVRVSSRSALFSSAAQLTPASVIPGSQKEISLDSHLHLLAAVARRVDAEHEETPNNNNLNGHLVRKASFSSASDHGGGGSRPSKSPNRSALSSPNSAFVPSFVKVPAASTSTSSMTGAAGSYPLPSAAPPPQRPPPITHQNSVASPRVQHNGNATVNNKPAAAPPPVAVQRAGTTGNKSTMPVERRAAAAFSSSDDDDDDRPPPPVVDTFTSSDDDL</sequence>
<dbReference type="AlphaFoldDB" id="A0A0S4JLR3"/>
<gene>
    <name evidence="3" type="ORF">BSAL_20925</name>
</gene>
<dbReference type="VEuPathDB" id="TriTrypDB:BSAL_20925"/>
<organism evidence="3 4">
    <name type="scientific">Bodo saltans</name>
    <name type="common">Flagellated protozoan</name>
    <dbReference type="NCBI Taxonomy" id="75058"/>
    <lineage>
        <taxon>Eukaryota</taxon>
        <taxon>Discoba</taxon>
        <taxon>Euglenozoa</taxon>
        <taxon>Kinetoplastea</taxon>
        <taxon>Metakinetoplastina</taxon>
        <taxon>Eubodonida</taxon>
        <taxon>Bodonidae</taxon>
        <taxon>Bodo</taxon>
    </lineage>
</organism>
<feature type="transmembrane region" description="Helical" evidence="2">
    <location>
        <begin position="130"/>
        <end position="156"/>
    </location>
</feature>
<feature type="compositionally biased region" description="Polar residues" evidence="1">
    <location>
        <begin position="629"/>
        <end position="649"/>
    </location>
</feature>
<dbReference type="Proteomes" id="UP000051952">
    <property type="component" value="Unassembled WGS sequence"/>
</dbReference>
<keyword evidence="2" id="KW-0812">Transmembrane</keyword>
<feature type="compositionally biased region" description="Polar residues" evidence="1">
    <location>
        <begin position="573"/>
        <end position="587"/>
    </location>
</feature>
<evidence type="ECO:0000313" key="3">
    <source>
        <dbReference type="EMBL" id="CUG89413.1"/>
    </source>
</evidence>
<name>A0A0S4JLR3_BODSA</name>
<feature type="transmembrane region" description="Helical" evidence="2">
    <location>
        <begin position="345"/>
        <end position="367"/>
    </location>
</feature>
<evidence type="ECO:0000256" key="2">
    <source>
        <dbReference type="SAM" id="Phobius"/>
    </source>
</evidence>
<feature type="compositionally biased region" description="Polar residues" evidence="1">
    <location>
        <begin position="37"/>
        <end position="56"/>
    </location>
</feature>
<evidence type="ECO:0000256" key="1">
    <source>
        <dbReference type="SAM" id="MobiDB-lite"/>
    </source>
</evidence>
<feature type="region of interest" description="Disordered" evidence="1">
    <location>
        <begin position="602"/>
        <end position="708"/>
    </location>
</feature>
<feature type="transmembrane region" description="Helical" evidence="2">
    <location>
        <begin position="379"/>
        <end position="399"/>
    </location>
</feature>
<keyword evidence="2" id="KW-1133">Transmembrane helix</keyword>
<dbReference type="EMBL" id="CYKH01001736">
    <property type="protein sequence ID" value="CUG89413.1"/>
    <property type="molecule type" value="Genomic_DNA"/>
</dbReference>
<proteinExistence type="predicted"/>
<feature type="transmembrane region" description="Helical" evidence="2">
    <location>
        <begin position="87"/>
        <end position="110"/>
    </location>
</feature>
<feature type="compositionally biased region" description="Low complexity" evidence="1">
    <location>
        <begin position="602"/>
        <end position="616"/>
    </location>
</feature>
<reference evidence="4" key="1">
    <citation type="submission" date="2015-09" db="EMBL/GenBank/DDBJ databases">
        <authorList>
            <consortium name="Pathogen Informatics"/>
        </authorList>
    </citation>
    <scope>NUCLEOTIDE SEQUENCE [LARGE SCALE GENOMIC DNA]</scope>
    <source>
        <strain evidence="4">Lake Konstanz</strain>
    </source>
</reference>
<feature type="transmembrane region" description="Helical" evidence="2">
    <location>
        <begin position="309"/>
        <end position="333"/>
    </location>
</feature>
<protein>
    <submittedName>
        <fullName evidence="3">Membrane-associated protein, putative</fullName>
    </submittedName>
</protein>